<evidence type="ECO:0000313" key="3">
    <source>
        <dbReference type="Proteomes" id="UP000024900"/>
    </source>
</evidence>
<dbReference type="AlphaFoldDB" id="A0A837CQ94"/>
<feature type="region of interest" description="Disordered" evidence="1">
    <location>
        <begin position="29"/>
        <end position="48"/>
    </location>
</feature>
<gene>
    <name evidence="2" type="ORF">BJA5080_08023</name>
</gene>
<accession>A0A837CQ94</accession>
<organism evidence="2 3">
    <name type="scientific">Bradyrhizobium diazoefficiens SEMIA 5080</name>
    <dbReference type="NCBI Taxonomy" id="754504"/>
    <lineage>
        <taxon>Bacteria</taxon>
        <taxon>Pseudomonadati</taxon>
        <taxon>Pseudomonadota</taxon>
        <taxon>Alphaproteobacteria</taxon>
        <taxon>Hyphomicrobiales</taxon>
        <taxon>Nitrobacteraceae</taxon>
        <taxon>Bradyrhizobium</taxon>
    </lineage>
</organism>
<name>A0A837CQ94_9BRAD</name>
<evidence type="ECO:0000313" key="2">
    <source>
        <dbReference type="EMBL" id="KGJ71506.1"/>
    </source>
</evidence>
<proteinExistence type="predicted"/>
<evidence type="ECO:0000256" key="1">
    <source>
        <dbReference type="SAM" id="MobiDB-lite"/>
    </source>
</evidence>
<dbReference type="EMBL" id="ADOU02000001">
    <property type="protein sequence ID" value="KGJ71506.1"/>
    <property type="molecule type" value="Genomic_DNA"/>
</dbReference>
<sequence>MPPEIASQHTARLSRGSKLLVAALGWQNQVREADPTGESRAPGPHLGPGRLDCADSFCGVARPSLAASSRRRLWNDSVAAPGEQNTRSVAQNL</sequence>
<protein>
    <submittedName>
        <fullName evidence="2">Uncharacterized protein</fullName>
    </submittedName>
</protein>
<comment type="caution">
    <text evidence="2">The sequence shown here is derived from an EMBL/GenBank/DDBJ whole genome shotgun (WGS) entry which is preliminary data.</text>
</comment>
<reference evidence="2 3" key="1">
    <citation type="journal article" date="2014" name="BMC Genomics">
        <title>Comparative genomics of Bradyrhizobium japonicum CPAC 15 and Bradyrhizobium diazoefficiens CPAC 7: elite model strains for understanding symbiotic performance with soybean.</title>
        <authorList>
            <person name="Siqueira A.F."/>
            <person name="Ormeno-Orrillo E."/>
            <person name="Souza R.C."/>
            <person name="Rodrigues E.P."/>
            <person name="Almeida L.G."/>
            <person name="Barcellos F.G."/>
            <person name="Batista J.S."/>
            <person name="Nakatami A.S."/>
            <person name="Martinez-Romero E."/>
            <person name="Vasconcelos A.T."/>
            <person name="Hungria M."/>
        </authorList>
    </citation>
    <scope>NUCLEOTIDE SEQUENCE [LARGE SCALE GENOMIC DNA]</scope>
    <source>
        <strain evidence="2 3">SEMIA 5080</strain>
    </source>
</reference>
<dbReference type="Proteomes" id="UP000024900">
    <property type="component" value="Unassembled WGS sequence"/>
</dbReference>